<feature type="domain" description="CusB-like beta-barrel" evidence="5">
    <location>
        <begin position="271"/>
        <end position="315"/>
    </location>
</feature>
<accession>A0A2G9C948</accession>
<dbReference type="OrthoDB" id="9811754at2"/>
<keyword evidence="3" id="KW-0812">Transmembrane</keyword>
<proteinExistence type="predicted"/>
<feature type="coiled-coil region" evidence="1">
    <location>
        <begin position="204"/>
        <end position="231"/>
    </location>
</feature>
<dbReference type="RefSeq" id="WP_099861896.1">
    <property type="nucleotide sequence ID" value="NZ_PEOG01000028.1"/>
</dbReference>
<comment type="caution">
    <text evidence="6">The sequence shown here is derived from an EMBL/GenBank/DDBJ whole genome shotgun (WGS) entry which is preliminary data.</text>
</comment>
<evidence type="ECO:0000313" key="6">
    <source>
        <dbReference type="EMBL" id="PIM52970.1"/>
    </source>
</evidence>
<dbReference type="InterPro" id="IPR050739">
    <property type="entry name" value="MFP"/>
</dbReference>
<feature type="domain" description="Multidrug resistance protein MdtA-like barrel-sandwich hybrid" evidence="4">
    <location>
        <begin position="73"/>
        <end position="266"/>
    </location>
</feature>
<dbReference type="InterPro" id="IPR058792">
    <property type="entry name" value="Beta-barrel_RND_2"/>
</dbReference>
<keyword evidence="7" id="KW-1185">Reference proteome</keyword>
<dbReference type="AlphaFoldDB" id="A0A2G9C948"/>
<dbReference type="EMBL" id="PEOG01000028">
    <property type="protein sequence ID" value="PIM52970.1"/>
    <property type="molecule type" value="Genomic_DNA"/>
</dbReference>
<evidence type="ECO:0000259" key="5">
    <source>
        <dbReference type="Pfam" id="PF25954"/>
    </source>
</evidence>
<name>A0A2G9C948_9BURK</name>
<dbReference type="Proteomes" id="UP000231501">
    <property type="component" value="Unassembled WGS sequence"/>
</dbReference>
<dbReference type="PANTHER" id="PTHR30386:SF24">
    <property type="entry name" value="MULTIDRUG RESISTANCE EFFLUX PUMP"/>
    <property type="match status" value="1"/>
</dbReference>
<keyword evidence="3" id="KW-0472">Membrane</keyword>
<dbReference type="SUPFAM" id="SSF111369">
    <property type="entry name" value="HlyD-like secretion proteins"/>
    <property type="match status" value="2"/>
</dbReference>
<keyword evidence="3" id="KW-1133">Transmembrane helix</keyword>
<dbReference type="Gene3D" id="2.40.30.170">
    <property type="match status" value="1"/>
</dbReference>
<evidence type="ECO:0000256" key="1">
    <source>
        <dbReference type="SAM" id="Coils"/>
    </source>
</evidence>
<feature type="region of interest" description="Disordered" evidence="2">
    <location>
        <begin position="1"/>
        <end position="22"/>
    </location>
</feature>
<organism evidence="6 7">
    <name type="scientific">Roseateles chitinivorans</name>
    <dbReference type="NCBI Taxonomy" id="2917965"/>
    <lineage>
        <taxon>Bacteria</taxon>
        <taxon>Pseudomonadati</taxon>
        <taxon>Pseudomonadota</taxon>
        <taxon>Betaproteobacteria</taxon>
        <taxon>Burkholderiales</taxon>
        <taxon>Sphaerotilaceae</taxon>
        <taxon>Roseateles</taxon>
    </lineage>
</organism>
<dbReference type="Gene3D" id="2.40.50.100">
    <property type="match status" value="1"/>
</dbReference>
<sequence>MTAPSPAPTPTAASPAPVPSAGARRPLGRTALSWAALTAAVLVAAAYGAHWWTTGRFHEETDDAYVGGDVTVVGAKVGGYIAELPVTDNQFVHAGDLLARIDARDYDAALQRATGAVEAQEAAIANLAAAAALQQAVIAKASAGIAAASAEEQRARDDFARYQDLVRRSAVSVESSQRAEAAFKTAQAGSARARAEQLAAERQLDVIATQKRQAQAALDQARAERELARLNVGYTELRAPRDGYIGNRKARLGTYVGVGTPLMSVVPARGLWVDANFKEDQLARMQAGQPVRIRADAWPGVVMHGRLGSLAPATGAQFSVLPAENATGNFTKIVQRVPVRIQLDAADDRLGRLRPGLSVLVEVDTAASGAAPATKTASLP</sequence>
<dbReference type="InterPro" id="IPR058625">
    <property type="entry name" value="MdtA-like_BSH"/>
</dbReference>
<dbReference type="Pfam" id="PF25917">
    <property type="entry name" value="BSH_RND"/>
    <property type="match status" value="1"/>
</dbReference>
<protein>
    <submittedName>
        <fullName evidence="6">Hemolysin D</fullName>
    </submittedName>
</protein>
<dbReference type="Pfam" id="PF25954">
    <property type="entry name" value="Beta-barrel_RND_2"/>
    <property type="match status" value="1"/>
</dbReference>
<feature type="compositionally biased region" description="Low complexity" evidence="2">
    <location>
        <begin position="10"/>
        <end position="22"/>
    </location>
</feature>
<gene>
    <name evidence="6" type="ORF">CS062_12150</name>
</gene>
<reference evidence="6 7" key="1">
    <citation type="submission" date="2017-11" db="EMBL/GenBank/DDBJ databases">
        <title>Draft genome sequence of Mitsuaria sp. HWN-4.</title>
        <authorList>
            <person name="Gundlapally S.R."/>
        </authorList>
    </citation>
    <scope>NUCLEOTIDE SEQUENCE [LARGE SCALE GENOMIC DNA]</scope>
    <source>
        <strain evidence="6 7">HWN-4</strain>
    </source>
</reference>
<evidence type="ECO:0000259" key="4">
    <source>
        <dbReference type="Pfam" id="PF25917"/>
    </source>
</evidence>
<dbReference type="PANTHER" id="PTHR30386">
    <property type="entry name" value="MEMBRANE FUSION SUBUNIT OF EMRAB-TOLC MULTIDRUG EFFLUX PUMP"/>
    <property type="match status" value="1"/>
</dbReference>
<evidence type="ECO:0000256" key="3">
    <source>
        <dbReference type="SAM" id="Phobius"/>
    </source>
</evidence>
<feature type="transmembrane region" description="Helical" evidence="3">
    <location>
        <begin position="31"/>
        <end position="52"/>
    </location>
</feature>
<dbReference type="GO" id="GO:0055085">
    <property type="term" value="P:transmembrane transport"/>
    <property type="evidence" value="ECO:0007669"/>
    <property type="project" value="InterPro"/>
</dbReference>
<evidence type="ECO:0000256" key="2">
    <source>
        <dbReference type="SAM" id="MobiDB-lite"/>
    </source>
</evidence>
<evidence type="ECO:0000313" key="7">
    <source>
        <dbReference type="Proteomes" id="UP000231501"/>
    </source>
</evidence>
<keyword evidence="1" id="KW-0175">Coiled coil</keyword>